<dbReference type="Proteomes" id="UP000617979">
    <property type="component" value="Unassembled WGS sequence"/>
</dbReference>
<name>A0ABQ1G6G4_9BACL</name>
<sequence>MHRSCEWKGAVSLQPIRKSVLRFKMEASLAGRDGVIPEIANLYPVFTFHRMSGVKPHFVMNHSQFQIDPPYFKSQTLDLTGDGVNLNSIEKWDKAPFKKRCSPPHREQNKPL</sequence>
<dbReference type="EMBL" id="BMEX01000002">
    <property type="protein sequence ID" value="GGA37707.1"/>
    <property type="molecule type" value="Genomic_DNA"/>
</dbReference>
<proteinExistence type="predicted"/>
<comment type="caution">
    <text evidence="1">The sequence shown here is derived from an EMBL/GenBank/DDBJ whole genome shotgun (WGS) entry which is preliminary data.</text>
</comment>
<keyword evidence="2" id="KW-1185">Reference proteome</keyword>
<gene>
    <name evidence="1" type="ORF">GCM10007416_08260</name>
</gene>
<reference evidence="2" key="1">
    <citation type="journal article" date="2019" name="Int. J. Syst. Evol. Microbiol.">
        <title>The Global Catalogue of Microorganisms (GCM) 10K type strain sequencing project: providing services to taxonomists for standard genome sequencing and annotation.</title>
        <authorList>
            <consortium name="The Broad Institute Genomics Platform"/>
            <consortium name="The Broad Institute Genome Sequencing Center for Infectious Disease"/>
            <person name="Wu L."/>
            <person name="Ma J."/>
        </authorList>
    </citation>
    <scope>NUCLEOTIDE SEQUENCE [LARGE SCALE GENOMIC DNA]</scope>
    <source>
        <strain evidence="2">CGMCC 1.12404</strain>
    </source>
</reference>
<accession>A0ABQ1G6G4</accession>
<evidence type="ECO:0000313" key="2">
    <source>
        <dbReference type="Proteomes" id="UP000617979"/>
    </source>
</evidence>
<organism evidence="1 2">
    <name type="scientific">Kroppenstedtia guangzhouensis</name>
    <dbReference type="NCBI Taxonomy" id="1274356"/>
    <lineage>
        <taxon>Bacteria</taxon>
        <taxon>Bacillati</taxon>
        <taxon>Bacillota</taxon>
        <taxon>Bacilli</taxon>
        <taxon>Bacillales</taxon>
        <taxon>Thermoactinomycetaceae</taxon>
        <taxon>Kroppenstedtia</taxon>
    </lineage>
</organism>
<evidence type="ECO:0000313" key="1">
    <source>
        <dbReference type="EMBL" id="GGA37707.1"/>
    </source>
</evidence>
<protein>
    <submittedName>
        <fullName evidence="1">Uncharacterized protein</fullName>
    </submittedName>
</protein>